<dbReference type="EMBL" id="JABUPJ010000040">
    <property type="protein sequence ID" value="NYQ41254.1"/>
    <property type="molecule type" value="Genomic_DNA"/>
</dbReference>
<evidence type="ECO:0000259" key="2">
    <source>
        <dbReference type="Pfam" id="PF25165"/>
    </source>
</evidence>
<dbReference type="Pfam" id="PF11682">
    <property type="entry name" value="Zn_ribbon_11"/>
    <property type="match status" value="1"/>
</dbReference>
<gene>
    <name evidence="4" type="ORF">G4A38_22230</name>
    <name evidence="3" type="ORF">G4A47_21930</name>
</gene>
<name>A0A2T3UXG6_ECOLX</name>
<dbReference type="AlphaFoldDB" id="A0A2T3UXG6"/>
<evidence type="ECO:0000259" key="1">
    <source>
        <dbReference type="Pfam" id="PF11682"/>
    </source>
</evidence>
<dbReference type="EMBL" id="JABUPU010000042">
    <property type="protein sequence ID" value="NYP87811.1"/>
    <property type="molecule type" value="Genomic_DNA"/>
</dbReference>
<dbReference type="InterPro" id="IPR021696">
    <property type="entry name" value="DUF3279"/>
</dbReference>
<reference evidence="4 5" key="1">
    <citation type="journal article" date="2020" name="J. Appl. Microbiol.">
        <title>Genetic characterization of Shigatoxigenic and enteropathogenic Escherichia coli O80:H2 from diarrheic and septicemic calves and relatedness to human Shigatoxigenic E. coli O80:H2.</title>
        <authorList>
            <person name="Habets A."/>
            <person name="Crombe F."/>
            <person name="Nakamura K."/>
            <person name="Guerin V."/>
            <person name="De Rauw K."/>
            <person name="Pierard D."/>
            <person name="Saulmont M."/>
            <person name="Hayashi T."/>
            <person name="Mainil J.G."/>
            <person name="Thiry D."/>
        </authorList>
    </citation>
    <scope>NUCLEOTIDE SEQUENCE [LARGE SCALE GENOMIC DNA]</scope>
    <source>
        <strain evidence="4">EH3306</strain>
        <strain evidence="3 5">EH3307</strain>
    </source>
</reference>
<protein>
    <recommendedName>
        <fullName evidence="6">DNA-directed RNA polymerase, beta subunit/140 kD subunit</fullName>
    </recommendedName>
</protein>
<dbReference type="Proteomes" id="UP000517067">
    <property type="component" value="Unassembled WGS sequence"/>
</dbReference>
<feature type="domain" description="DUF3279" evidence="1">
    <location>
        <begin position="93"/>
        <end position="123"/>
    </location>
</feature>
<comment type="caution">
    <text evidence="4">The sequence shown here is derived from an EMBL/GenBank/DDBJ whole genome shotgun (WGS) entry which is preliminary data.</text>
</comment>
<sequence>MFAKSFIALDGNDRLTGARTAQTAPYDRYTCHLCHSALKYHPEYDTERPWFEHIDAGSAENGQHNCPYVKPDASEIHLARRLQRFLPDATPRVYKADWNCIQCGKNYYGECYCSACRTGDFSQLTKMGS</sequence>
<feature type="domain" description="DUF7828" evidence="2">
    <location>
        <begin position="2"/>
        <end position="87"/>
    </location>
</feature>
<organism evidence="4">
    <name type="scientific">Escherichia coli</name>
    <dbReference type="NCBI Taxonomy" id="562"/>
    <lineage>
        <taxon>Bacteria</taxon>
        <taxon>Pseudomonadati</taxon>
        <taxon>Pseudomonadota</taxon>
        <taxon>Gammaproteobacteria</taxon>
        <taxon>Enterobacterales</taxon>
        <taxon>Enterobacteriaceae</taxon>
        <taxon>Escherichia</taxon>
    </lineage>
</organism>
<dbReference type="Pfam" id="PF25165">
    <property type="entry name" value="DUF7828"/>
    <property type="match status" value="1"/>
</dbReference>
<evidence type="ECO:0008006" key="6">
    <source>
        <dbReference type="Google" id="ProtNLM"/>
    </source>
</evidence>
<proteinExistence type="predicted"/>
<evidence type="ECO:0000313" key="5">
    <source>
        <dbReference type="Proteomes" id="UP000517067"/>
    </source>
</evidence>
<dbReference type="RefSeq" id="WP_001315990.1">
    <property type="nucleotide sequence ID" value="NZ_AP023286.1"/>
</dbReference>
<evidence type="ECO:0000313" key="3">
    <source>
        <dbReference type="EMBL" id="NYP87811.1"/>
    </source>
</evidence>
<evidence type="ECO:0000313" key="4">
    <source>
        <dbReference type="EMBL" id="NYQ41254.1"/>
    </source>
</evidence>
<accession>A0A2T3UXG6</accession>
<dbReference type="InterPro" id="IPR057150">
    <property type="entry name" value="DUF7828"/>
</dbReference>
<dbReference type="Proteomes" id="UP000540485">
    <property type="component" value="Unassembled WGS sequence"/>
</dbReference>